<organism evidence="2">
    <name type="scientific">Timema cristinae</name>
    <name type="common">Walking stick</name>
    <dbReference type="NCBI Taxonomy" id="61476"/>
    <lineage>
        <taxon>Eukaryota</taxon>
        <taxon>Metazoa</taxon>
        <taxon>Ecdysozoa</taxon>
        <taxon>Arthropoda</taxon>
        <taxon>Hexapoda</taxon>
        <taxon>Insecta</taxon>
        <taxon>Pterygota</taxon>
        <taxon>Neoptera</taxon>
        <taxon>Polyneoptera</taxon>
        <taxon>Phasmatodea</taxon>
        <taxon>Timematodea</taxon>
        <taxon>Timematoidea</taxon>
        <taxon>Timematidae</taxon>
        <taxon>Timema</taxon>
    </lineage>
</organism>
<sequence>MDASEAHPPIIINLAEDSEEGDNEYDGVEEVLVTPLENKPVHNEYDGVEEVLATPLENKPVHNEYDGVEEVLATPLENKPVHNEYDGVEEVLATPLENKPVGAPYQGVRKEETPVFESAWERGLRQAKEKLTNKSHSDKSHCCNTFDTLTPRMSTSRCDTPTKQVHRKHPSSGGA</sequence>
<evidence type="ECO:0000313" key="2">
    <source>
        <dbReference type="EMBL" id="CAD7409956.1"/>
    </source>
</evidence>
<accession>A0A7R9H6P4</accession>
<feature type="compositionally biased region" description="Polar residues" evidence="1">
    <location>
        <begin position="142"/>
        <end position="163"/>
    </location>
</feature>
<proteinExistence type="predicted"/>
<feature type="compositionally biased region" description="Basic and acidic residues" evidence="1">
    <location>
        <begin position="128"/>
        <end position="141"/>
    </location>
</feature>
<dbReference type="AlphaFoldDB" id="A0A7R9H6P4"/>
<protein>
    <submittedName>
        <fullName evidence="2">Uncharacterized protein</fullName>
    </submittedName>
</protein>
<reference evidence="2" key="1">
    <citation type="submission" date="2020-11" db="EMBL/GenBank/DDBJ databases">
        <authorList>
            <person name="Tran Van P."/>
        </authorList>
    </citation>
    <scope>NUCLEOTIDE SEQUENCE</scope>
</reference>
<feature type="compositionally biased region" description="Basic residues" evidence="1">
    <location>
        <begin position="164"/>
        <end position="175"/>
    </location>
</feature>
<dbReference type="EMBL" id="OC321382">
    <property type="protein sequence ID" value="CAD7409956.1"/>
    <property type="molecule type" value="Genomic_DNA"/>
</dbReference>
<name>A0A7R9H6P4_TIMCR</name>
<feature type="region of interest" description="Disordered" evidence="1">
    <location>
        <begin position="128"/>
        <end position="175"/>
    </location>
</feature>
<gene>
    <name evidence="2" type="ORF">TCEB3V08_LOCUS10259</name>
</gene>
<evidence type="ECO:0000256" key="1">
    <source>
        <dbReference type="SAM" id="MobiDB-lite"/>
    </source>
</evidence>